<protein>
    <recommendedName>
        <fullName evidence="1">AB hydrolase-1 domain-containing protein</fullName>
    </recommendedName>
</protein>
<dbReference type="GO" id="GO:0015994">
    <property type="term" value="P:chlorophyll metabolic process"/>
    <property type="evidence" value="ECO:0000318"/>
    <property type="project" value="GO_Central"/>
</dbReference>
<evidence type="ECO:0000259" key="1">
    <source>
        <dbReference type="Pfam" id="PF12697"/>
    </source>
</evidence>
<dbReference type="PANTHER" id="PTHR46438:SF9">
    <property type="entry name" value="AB HYDROLASE-1 DOMAIN-CONTAINING PROTEIN"/>
    <property type="match status" value="1"/>
</dbReference>
<organism evidence="3">
    <name type="scientific">Selaginella moellendorffii</name>
    <name type="common">Spikemoss</name>
    <dbReference type="NCBI Taxonomy" id="88036"/>
    <lineage>
        <taxon>Eukaryota</taxon>
        <taxon>Viridiplantae</taxon>
        <taxon>Streptophyta</taxon>
        <taxon>Embryophyta</taxon>
        <taxon>Tracheophyta</taxon>
        <taxon>Lycopodiopsida</taxon>
        <taxon>Selaginellales</taxon>
        <taxon>Selaginellaceae</taxon>
        <taxon>Selaginella</taxon>
    </lineage>
</organism>
<dbReference type="PANTHER" id="PTHR46438">
    <property type="entry name" value="ALPHA/BETA-HYDROLASES SUPERFAMILY PROTEIN"/>
    <property type="match status" value="1"/>
</dbReference>
<dbReference type="Pfam" id="PF12697">
    <property type="entry name" value="Abhydrolase_6"/>
    <property type="match status" value="1"/>
</dbReference>
<accession>D8QYE5</accession>
<dbReference type="EMBL" id="GL377568">
    <property type="protein sequence ID" value="EFJ35188.1"/>
    <property type="molecule type" value="Genomic_DNA"/>
</dbReference>
<dbReference type="OrthoDB" id="408373at2759"/>
<dbReference type="Gramene" id="EFJ35188">
    <property type="protein sequence ID" value="EFJ35188"/>
    <property type="gene ID" value="SELMODRAFT_438482"/>
</dbReference>
<dbReference type="OMA" id="ASWIWRG"/>
<keyword evidence="3" id="KW-1185">Reference proteome</keyword>
<dbReference type="SUPFAM" id="SSF53474">
    <property type="entry name" value="alpha/beta-Hydrolases"/>
    <property type="match status" value="1"/>
</dbReference>
<dbReference type="STRING" id="88036.D8QYE5"/>
<gene>
    <name evidence="2" type="ORF">SELMODRAFT_438482</name>
</gene>
<name>D8QYE5_SELML</name>
<dbReference type="eggNOG" id="KOG1454">
    <property type="taxonomic scope" value="Eukaryota"/>
</dbReference>
<dbReference type="Proteomes" id="UP000001514">
    <property type="component" value="Unassembled WGS sequence"/>
</dbReference>
<reference evidence="2 3" key="1">
    <citation type="journal article" date="2011" name="Science">
        <title>The Selaginella genome identifies genetic changes associated with the evolution of vascular plants.</title>
        <authorList>
            <person name="Banks J.A."/>
            <person name="Nishiyama T."/>
            <person name="Hasebe M."/>
            <person name="Bowman J.L."/>
            <person name="Gribskov M."/>
            <person name="dePamphilis C."/>
            <person name="Albert V.A."/>
            <person name="Aono N."/>
            <person name="Aoyama T."/>
            <person name="Ambrose B.A."/>
            <person name="Ashton N.W."/>
            <person name="Axtell M.J."/>
            <person name="Barker E."/>
            <person name="Barker M.S."/>
            <person name="Bennetzen J.L."/>
            <person name="Bonawitz N.D."/>
            <person name="Chapple C."/>
            <person name="Cheng C."/>
            <person name="Correa L.G."/>
            <person name="Dacre M."/>
            <person name="DeBarry J."/>
            <person name="Dreyer I."/>
            <person name="Elias M."/>
            <person name="Engstrom E.M."/>
            <person name="Estelle M."/>
            <person name="Feng L."/>
            <person name="Finet C."/>
            <person name="Floyd S.K."/>
            <person name="Frommer W.B."/>
            <person name="Fujita T."/>
            <person name="Gramzow L."/>
            <person name="Gutensohn M."/>
            <person name="Harholt J."/>
            <person name="Hattori M."/>
            <person name="Heyl A."/>
            <person name="Hirai T."/>
            <person name="Hiwatashi Y."/>
            <person name="Ishikawa M."/>
            <person name="Iwata M."/>
            <person name="Karol K.G."/>
            <person name="Koehler B."/>
            <person name="Kolukisaoglu U."/>
            <person name="Kubo M."/>
            <person name="Kurata T."/>
            <person name="Lalonde S."/>
            <person name="Li K."/>
            <person name="Li Y."/>
            <person name="Litt A."/>
            <person name="Lyons E."/>
            <person name="Manning G."/>
            <person name="Maruyama T."/>
            <person name="Michael T.P."/>
            <person name="Mikami K."/>
            <person name="Miyazaki S."/>
            <person name="Morinaga S."/>
            <person name="Murata T."/>
            <person name="Mueller-Roeber B."/>
            <person name="Nelson D.R."/>
            <person name="Obara M."/>
            <person name="Oguri Y."/>
            <person name="Olmstead R.G."/>
            <person name="Onodera N."/>
            <person name="Petersen B.L."/>
            <person name="Pils B."/>
            <person name="Prigge M."/>
            <person name="Rensing S.A."/>
            <person name="Riano-Pachon D.M."/>
            <person name="Roberts A.W."/>
            <person name="Sato Y."/>
            <person name="Scheller H.V."/>
            <person name="Schulz B."/>
            <person name="Schulz C."/>
            <person name="Shakirov E.V."/>
            <person name="Shibagaki N."/>
            <person name="Shinohara N."/>
            <person name="Shippen D.E."/>
            <person name="Soerensen I."/>
            <person name="Sotooka R."/>
            <person name="Sugimoto N."/>
            <person name="Sugita M."/>
            <person name="Sumikawa N."/>
            <person name="Tanurdzic M."/>
            <person name="Theissen G."/>
            <person name="Ulvskov P."/>
            <person name="Wakazuki S."/>
            <person name="Weng J.K."/>
            <person name="Willats W.W."/>
            <person name="Wipf D."/>
            <person name="Wolf P.G."/>
            <person name="Yang L."/>
            <person name="Zimmer A.D."/>
            <person name="Zhu Q."/>
            <person name="Mitros T."/>
            <person name="Hellsten U."/>
            <person name="Loque D."/>
            <person name="Otillar R."/>
            <person name="Salamov A."/>
            <person name="Schmutz J."/>
            <person name="Shapiro H."/>
            <person name="Lindquist E."/>
            <person name="Lucas S."/>
            <person name="Rokhsar D."/>
            <person name="Grigoriev I.V."/>
        </authorList>
    </citation>
    <scope>NUCLEOTIDE SEQUENCE [LARGE SCALE GENOMIC DNA]</scope>
</reference>
<dbReference type="InterPro" id="IPR000073">
    <property type="entry name" value="AB_hydrolase_1"/>
</dbReference>
<dbReference type="GO" id="GO:0009507">
    <property type="term" value="C:chloroplast"/>
    <property type="evidence" value="ECO:0000318"/>
    <property type="project" value="GO_Central"/>
</dbReference>
<dbReference type="InParanoid" id="D8QYE5"/>
<sequence>MEAMDISMALAPECLRNVGGAGAIAAAAREFSARSSCRAIGIQTRQRRLRLIANATIDRSAGDIAREAPAPGKIKIDPQILQPVDGFPALPRTFSITIHGVTLEEELERLKQDIKGVAGVIDVCWIGELVQGGPRGGYVTVQLELQSDATLRSVTSAIQALDSSKLLVLPYKNNSWKWRDYKINFGVAGCGNPIILVHGFGGNAGHFGNLLSYLAENNKVYAIDLLGFGDSEKPKQADYSPDLWAELVCDFAQEFTENGAVLVGNSIGSLSALTAAVKGGKNTVRGLVLLNCAGAMNRKGLTQDGFLLQLLSPVFVGVEYILAQPRFANLLFNRFRSKDNIRKILTQQAYCNKESVTDQLVDILYHPSTDEGAVDVFVKVFTGNNPGSRPEKLMSEVEIPVLVLWGDRDAWTPANGPVAKFFVDLEKKRNDVKFYALEGVGHCPHDDRPEIAAEYIRSFLASLNW</sequence>
<evidence type="ECO:0000313" key="3">
    <source>
        <dbReference type="Proteomes" id="UP000001514"/>
    </source>
</evidence>
<dbReference type="KEGG" id="smo:SELMODRAFT_438482"/>
<feature type="domain" description="AB hydrolase-1" evidence="1">
    <location>
        <begin position="194"/>
        <end position="450"/>
    </location>
</feature>
<evidence type="ECO:0000313" key="2">
    <source>
        <dbReference type="EMBL" id="EFJ35188.1"/>
    </source>
</evidence>
<dbReference type="GO" id="GO:0047746">
    <property type="term" value="F:chlorophyllase activity"/>
    <property type="evidence" value="ECO:0000318"/>
    <property type="project" value="GO_Central"/>
</dbReference>
<dbReference type="Gene3D" id="3.40.50.1820">
    <property type="entry name" value="alpha/beta hydrolase"/>
    <property type="match status" value="1"/>
</dbReference>
<dbReference type="HOGENOM" id="CLU_597724_0_0_1"/>
<proteinExistence type="predicted"/>
<dbReference type="InterPro" id="IPR029058">
    <property type="entry name" value="AB_hydrolase_fold"/>
</dbReference>
<dbReference type="AlphaFoldDB" id="D8QYE5"/>